<protein>
    <submittedName>
        <fullName evidence="2">(northern house mosquito) hypothetical protein</fullName>
    </submittedName>
</protein>
<proteinExistence type="predicted"/>
<accession>A0A8D8HJC5</accession>
<dbReference type="EMBL" id="HBUE01213555">
    <property type="protein sequence ID" value="CAG6535573.1"/>
    <property type="molecule type" value="Transcribed_RNA"/>
</dbReference>
<dbReference type="EMBL" id="HBUE01320063">
    <property type="protein sequence ID" value="CAG6587560.1"/>
    <property type="molecule type" value="Transcribed_RNA"/>
</dbReference>
<sequence>MCRRAKVFKHQTGKTVAIFVVCLLKVQFYYVVPSRYIFISGEAQVLYGSFCMTFLCRKINYLSKYVITLGGFFFYFATTAKTLKKTWNFFEREPKNRSNNHMYMSTKTPYFREIFNNNNMLYNHMKCIMLCKSL</sequence>
<organism evidence="2">
    <name type="scientific">Culex pipiens</name>
    <name type="common">House mosquito</name>
    <dbReference type="NCBI Taxonomy" id="7175"/>
    <lineage>
        <taxon>Eukaryota</taxon>
        <taxon>Metazoa</taxon>
        <taxon>Ecdysozoa</taxon>
        <taxon>Arthropoda</taxon>
        <taxon>Hexapoda</taxon>
        <taxon>Insecta</taxon>
        <taxon>Pterygota</taxon>
        <taxon>Neoptera</taxon>
        <taxon>Endopterygota</taxon>
        <taxon>Diptera</taxon>
        <taxon>Nematocera</taxon>
        <taxon>Culicoidea</taxon>
        <taxon>Culicidae</taxon>
        <taxon>Culicinae</taxon>
        <taxon>Culicini</taxon>
        <taxon>Culex</taxon>
        <taxon>Culex</taxon>
    </lineage>
</organism>
<dbReference type="EMBL" id="HBUE01213564">
    <property type="protein sequence ID" value="CAG6535580.1"/>
    <property type="molecule type" value="Transcribed_RNA"/>
</dbReference>
<name>A0A8D8HJC5_CULPI</name>
<dbReference type="EMBL" id="HBUE01320073">
    <property type="protein sequence ID" value="CAG6587568.1"/>
    <property type="molecule type" value="Transcribed_RNA"/>
</dbReference>
<keyword evidence="1" id="KW-0472">Membrane</keyword>
<keyword evidence="1" id="KW-1133">Transmembrane helix</keyword>
<dbReference type="EMBL" id="HBUE01213554">
    <property type="protein sequence ID" value="CAG6535572.1"/>
    <property type="molecule type" value="Transcribed_RNA"/>
</dbReference>
<evidence type="ECO:0000256" key="1">
    <source>
        <dbReference type="SAM" id="Phobius"/>
    </source>
</evidence>
<feature type="transmembrane region" description="Helical" evidence="1">
    <location>
        <begin position="12"/>
        <end position="30"/>
    </location>
</feature>
<dbReference type="EMBL" id="HBUE01320064">
    <property type="protein sequence ID" value="CAG6587561.1"/>
    <property type="molecule type" value="Transcribed_RNA"/>
</dbReference>
<dbReference type="EMBL" id="HBUE01320070">
    <property type="protein sequence ID" value="CAG6587566.1"/>
    <property type="molecule type" value="Transcribed_RNA"/>
</dbReference>
<feature type="transmembrane region" description="Helical" evidence="1">
    <location>
        <begin position="62"/>
        <end position="80"/>
    </location>
</feature>
<dbReference type="EMBL" id="HBUE01213563">
    <property type="protein sequence ID" value="CAG6535579.1"/>
    <property type="molecule type" value="Transcribed_RNA"/>
</dbReference>
<evidence type="ECO:0000313" key="2">
    <source>
        <dbReference type="EMBL" id="CAG6535578.1"/>
    </source>
</evidence>
<dbReference type="AlphaFoldDB" id="A0A8D8HJC5"/>
<dbReference type="EMBL" id="HBUE01213561">
    <property type="protein sequence ID" value="CAG6535578.1"/>
    <property type="molecule type" value="Transcribed_RNA"/>
</dbReference>
<dbReference type="EMBL" id="HBUE01213559">
    <property type="protein sequence ID" value="CAG6535577.1"/>
    <property type="molecule type" value="Transcribed_RNA"/>
</dbReference>
<dbReference type="EMBL" id="HBUE01320072">
    <property type="protein sequence ID" value="CAG6587567.1"/>
    <property type="molecule type" value="Transcribed_RNA"/>
</dbReference>
<keyword evidence="1" id="KW-0812">Transmembrane</keyword>
<dbReference type="EMBL" id="HBUE01320068">
    <property type="protein sequence ID" value="CAG6587565.1"/>
    <property type="molecule type" value="Transcribed_RNA"/>
</dbReference>
<reference evidence="2" key="1">
    <citation type="submission" date="2021-05" db="EMBL/GenBank/DDBJ databases">
        <authorList>
            <person name="Alioto T."/>
            <person name="Alioto T."/>
            <person name="Gomez Garrido J."/>
        </authorList>
    </citation>
    <scope>NUCLEOTIDE SEQUENCE</scope>
</reference>